<dbReference type="AlphaFoldDB" id="C9ZIV2"/>
<dbReference type="KEGG" id="tbg:TbgDal_II270"/>
<feature type="transmembrane region" description="Helical" evidence="1">
    <location>
        <begin position="58"/>
        <end position="76"/>
    </location>
</feature>
<dbReference type="GeneID" id="23858668"/>
<organism evidence="2 3">
    <name type="scientific">Trypanosoma brucei gambiense (strain MHOM/CI/86/DAL972)</name>
    <dbReference type="NCBI Taxonomy" id="679716"/>
    <lineage>
        <taxon>Eukaryota</taxon>
        <taxon>Discoba</taxon>
        <taxon>Euglenozoa</taxon>
        <taxon>Kinetoplastea</taxon>
        <taxon>Metakinetoplastina</taxon>
        <taxon>Trypanosomatida</taxon>
        <taxon>Trypanosomatidae</taxon>
        <taxon>Trypanosoma</taxon>
    </lineage>
</organism>
<dbReference type="EMBL" id="FN554965">
    <property type="protein sequence ID" value="CBH09318.1"/>
    <property type="molecule type" value="Genomic_DNA"/>
</dbReference>
<evidence type="ECO:0000256" key="1">
    <source>
        <dbReference type="SAM" id="Phobius"/>
    </source>
</evidence>
<accession>C9ZIV2</accession>
<keyword evidence="1" id="KW-0472">Membrane</keyword>
<keyword evidence="1" id="KW-1133">Transmembrane helix</keyword>
<dbReference type="Proteomes" id="UP000002316">
    <property type="component" value="Chromosome 2"/>
</dbReference>
<keyword evidence="1" id="KW-0812">Transmembrane</keyword>
<proteinExistence type="predicted"/>
<gene>
    <name evidence="2" type="ORF">TbgDal_II270</name>
</gene>
<dbReference type="RefSeq" id="XP_011771626.1">
    <property type="nucleotide sequence ID" value="XM_011773324.1"/>
</dbReference>
<protein>
    <submittedName>
        <fullName evidence="2">Uncharacterized protein</fullName>
    </submittedName>
</protein>
<reference evidence="3" key="1">
    <citation type="journal article" date="2010" name="PLoS Negl. Trop. Dis.">
        <title>The genome sequence of Trypanosoma brucei gambiense, causative agent of chronic human african trypanosomiasis.</title>
        <authorList>
            <person name="Jackson A.P."/>
            <person name="Sanders M."/>
            <person name="Berry A."/>
            <person name="McQuillan J."/>
            <person name="Aslett M.A."/>
            <person name="Quail M.A."/>
            <person name="Chukualim B."/>
            <person name="Capewell P."/>
            <person name="MacLeod A."/>
            <person name="Melville S.E."/>
            <person name="Gibson W."/>
            <person name="Barry J.D."/>
            <person name="Berriman M."/>
            <person name="Hertz-Fowler C."/>
        </authorList>
    </citation>
    <scope>NUCLEOTIDE SEQUENCE [LARGE SCALE GENOMIC DNA]</scope>
    <source>
        <strain evidence="3">MHOM/CI/86/DAL972</strain>
    </source>
</reference>
<evidence type="ECO:0000313" key="2">
    <source>
        <dbReference type="EMBL" id="CBH09318.1"/>
    </source>
</evidence>
<name>C9ZIV2_TRYB9</name>
<sequence>MIDGGAAPRPDNHHIQCESPTQLLRTTQKAHSIRWHLSKISAYNRITGGYESSDFESLGFLVTVVTSACSALAVLVNELALKRRGCCGMHIAPPQVPTTQIR</sequence>
<evidence type="ECO:0000313" key="3">
    <source>
        <dbReference type="Proteomes" id="UP000002316"/>
    </source>
</evidence>